<reference evidence="6 8" key="3">
    <citation type="submission" date="2019-08" db="EMBL/GenBank/DDBJ databases">
        <authorList>
            <person name="Kuhnert P."/>
        </authorList>
    </citation>
    <scope>NUCLEOTIDE SEQUENCE [LARGE SCALE GENOMIC DNA]</scope>
    <source>
        <strain evidence="6 8">B36.5</strain>
    </source>
</reference>
<evidence type="ECO:0000313" key="7">
    <source>
        <dbReference type="Proteomes" id="UP000042527"/>
    </source>
</evidence>
<evidence type="ECO:0000256" key="2">
    <source>
        <dbReference type="SAM" id="MobiDB-lite"/>
    </source>
</evidence>
<evidence type="ECO:0000313" key="6">
    <source>
        <dbReference type="EMBL" id="QEJ98449.1"/>
    </source>
</evidence>
<proteinExistence type="predicted"/>
<dbReference type="EMBL" id="CP042817">
    <property type="protein sequence ID" value="QEJ98449.1"/>
    <property type="molecule type" value="Genomic_DNA"/>
</dbReference>
<dbReference type="RefSeq" id="WP_044634293.1">
    <property type="nucleotide sequence ID" value="NZ_CDNC01000001.1"/>
</dbReference>
<evidence type="ECO:0000259" key="4">
    <source>
        <dbReference type="Pfam" id="PF13525"/>
    </source>
</evidence>
<dbReference type="SUPFAM" id="SSF48452">
    <property type="entry name" value="TPR-like"/>
    <property type="match status" value="1"/>
</dbReference>
<evidence type="ECO:0000313" key="5">
    <source>
        <dbReference type="EMBL" id="CEM60668.1"/>
    </source>
</evidence>
<evidence type="ECO:0000313" key="8">
    <source>
        <dbReference type="Proteomes" id="UP000323594"/>
    </source>
</evidence>
<dbReference type="InterPro" id="IPR039565">
    <property type="entry name" value="BamD-like"/>
</dbReference>
<dbReference type="InterPro" id="IPR019734">
    <property type="entry name" value="TPR_rpt"/>
</dbReference>
<organism evidence="5 7">
    <name type="scientific">Treponema phagedenis</name>
    <dbReference type="NCBI Taxonomy" id="162"/>
    <lineage>
        <taxon>Bacteria</taxon>
        <taxon>Pseudomonadati</taxon>
        <taxon>Spirochaetota</taxon>
        <taxon>Spirochaetia</taxon>
        <taxon>Spirochaetales</taxon>
        <taxon>Treponemataceae</taxon>
        <taxon>Treponema</taxon>
    </lineage>
</organism>
<dbReference type="Proteomes" id="UP000042527">
    <property type="component" value="Unassembled WGS sequence"/>
</dbReference>
<feature type="region of interest" description="Disordered" evidence="2">
    <location>
        <begin position="267"/>
        <end position="293"/>
    </location>
</feature>
<protein>
    <submittedName>
        <fullName evidence="6">Outer membrane protein assembly factor BamD</fullName>
    </submittedName>
    <submittedName>
        <fullName evidence="5">Tetratricopeptide repeat protein</fullName>
    </submittedName>
</protein>
<dbReference type="Pfam" id="PF13174">
    <property type="entry name" value="TPR_6"/>
    <property type="match status" value="1"/>
</dbReference>
<dbReference type="AlphaFoldDB" id="A0A0B7GQF7"/>
<keyword evidence="1 3" id="KW-0732">Signal</keyword>
<reference evidence="5" key="2">
    <citation type="submission" date="2015-01" db="EMBL/GenBank/DDBJ databases">
        <authorList>
            <person name="Xiang T."/>
            <person name="Song Y."/>
            <person name="Huang L."/>
            <person name="Wang B."/>
            <person name="Wu P."/>
        </authorList>
    </citation>
    <scope>NUCLEOTIDE SEQUENCE [LARGE SCALE GENOMIC DNA]</scope>
    <source>
        <strain evidence="5">V1</strain>
    </source>
</reference>
<feature type="domain" description="Outer membrane lipoprotein BamD-like" evidence="4">
    <location>
        <begin position="24"/>
        <end position="100"/>
    </location>
</feature>
<sequence length="318" mass="37117">MKRYLLLCVCILFSSAFSFSQDYLTAGLDAYARSDWSSAIFSFQKAMKPQSAQYNEAWYWLIMAHASAHNYQIALTQAEKFIQANPRSQRMPEVVYQRGRIFCLCGAHENSINELYAFIKRWANHSQVPSAYYWIGENLYLTGRFPEARSIFSRILIDHPQSAKVEAARYKIALIDQSKTQEELLKLLKMSHEEFLRLTEESEKREKIYNQTIEAYQKKIGEMNKDPRTAELEQLLKEERQKNIELYDALTMVEMKNQELSAALMLSSTEKPPAPEEKSSSLPADYADPNKRRKALEELRTKARKLEFMYDNLLKETK</sequence>
<feature type="chain" id="PRO_5030004822" evidence="3">
    <location>
        <begin position="21"/>
        <end position="318"/>
    </location>
</feature>
<evidence type="ECO:0000256" key="1">
    <source>
        <dbReference type="ARBA" id="ARBA00022729"/>
    </source>
</evidence>
<dbReference type="InterPro" id="IPR011990">
    <property type="entry name" value="TPR-like_helical_dom_sf"/>
</dbReference>
<gene>
    <name evidence="6" type="primary">bamD</name>
    <name evidence="6" type="ORF">FUT82_10875</name>
    <name evidence="5" type="ORF">TPHV1_10336</name>
</gene>
<dbReference type="Proteomes" id="UP000323594">
    <property type="component" value="Chromosome"/>
</dbReference>
<evidence type="ECO:0000256" key="3">
    <source>
        <dbReference type="SAM" id="SignalP"/>
    </source>
</evidence>
<dbReference type="OrthoDB" id="361691at2"/>
<dbReference type="Gene3D" id="1.25.40.10">
    <property type="entry name" value="Tetratricopeptide repeat domain"/>
    <property type="match status" value="2"/>
</dbReference>
<dbReference type="EMBL" id="CDNC01000001">
    <property type="protein sequence ID" value="CEM60668.1"/>
    <property type="molecule type" value="Genomic_DNA"/>
</dbReference>
<keyword evidence="7" id="KW-1185">Reference proteome</keyword>
<accession>A0A0B7GQF7</accession>
<reference evidence="7" key="1">
    <citation type="submission" date="2015-01" db="EMBL/GenBank/DDBJ databases">
        <authorList>
            <person name="Manzoor Shahid"/>
            <person name="Zubair Saima"/>
        </authorList>
    </citation>
    <scope>NUCLEOTIDE SEQUENCE [LARGE SCALE GENOMIC DNA]</scope>
    <source>
        <strain evidence="7">V1</strain>
    </source>
</reference>
<feature type="signal peptide" evidence="3">
    <location>
        <begin position="1"/>
        <end position="20"/>
    </location>
</feature>
<dbReference type="Pfam" id="PF13525">
    <property type="entry name" value="YfiO"/>
    <property type="match status" value="1"/>
</dbReference>
<name>A0A0B7GQF7_TREPH</name>